<protein>
    <submittedName>
        <fullName evidence="1">Uncharacterized protein</fullName>
    </submittedName>
</protein>
<accession>A0A2G9S2N3</accession>
<dbReference type="Proteomes" id="UP000228934">
    <property type="component" value="Unassembled WGS sequence"/>
</dbReference>
<name>A0A2G9S2N3_AQUCT</name>
<dbReference type="EMBL" id="KV928763">
    <property type="protein sequence ID" value="PIO34396.1"/>
    <property type="molecule type" value="Genomic_DNA"/>
</dbReference>
<gene>
    <name evidence="1" type="ORF">AB205_0008700</name>
</gene>
<evidence type="ECO:0000313" key="1">
    <source>
        <dbReference type="EMBL" id="PIO34396.1"/>
    </source>
</evidence>
<evidence type="ECO:0000313" key="2">
    <source>
        <dbReference type="Proteomes" id="UP000228934"/>
    </source>
</evidence>
<dbReference type="AlphaFoldDB" id="A0A2G9S2N3"/>
<proteinExistence type="predicted"/>
<keyword evidence="2" id="KW-1185">Reference proteome</keyword>
<reference evidence="2" key="1">
    <citation type="journal article" date="2017" name="Nat. Commun.">
        <title>The North American bullfrog draft genome provides insight into hormonal regulation of long noncoding RNA.</title>
        <authorList>
            <person name="Hammond S.A."/>
            <person name="Warren R.L."/>
            <person name="Vandervalk B.P."/>
            <person name="Kucuk E."/>
            <person name="Khan H."/>
            <person name="Gibb E.A."/>
            <person name="Pandoh P."/>
            <person name="Kirk H."/>
            <person name="Zhao Y."/>
            <person name="Jones M."/>
            <person name="Mungall A.J."/>
            <person name="Coope R."/>
            <person name="Pleasance S."/>
            <person name="Moore R.A."/>
            <person name="Holt R.A."/>
            <person name="Round J.M."/>
            <person name="Ohora S."/>
            <person name="Walle B.V."/>
            <person name="Veldhoen N."/>
            <person name="Helbing C.C."/>
            <person name="Birol I."/>
        </authorList>
    </citation>
    <scope>NUCLEOTIDE SEQUENCE [LARGE SCALE GENOMIC DNA]</scope>
</reference>
<organism evidence="1 2">
    <name type="scientific">Aquarana catesbeiana</name>
    <name type="common">American bullfrog</name>
    <name type="synonym">Rana catesbeiana</name>
    <dbReference type="NCBI Taxonomy" id="8400"/>
    <lineage>
        <taxon>Eukaryota</taxon>
        <taxon>Metazoa</taxon>
        <taxon>Chordata</taxon>
        <taxon>Craniata</taxon>
        <taxon>Vertebrata</taxon>
        <taxon>Euteleostomi</taxon>
        <taxon>Amphibia</taxon>
        <taxon>Batrachia</taxon>
        <taxon>Anura</taxon>
        <taxon>Neobatrachia</taxon>
        <taxon>Ranoidea</taxon>
        <taxon>Ranidae</taxon>
        <taxon>Aquarana</taxon>
    </lineage>
</organism>
<sequence length="92" mass="9776">MLGLHLTPCFMVFRHGADTTYAHPDLLLSMWLQTSHAFFKKSPPLRGVGVCGPVFLVEVPLSAPGPGSMAHPGFVLSHGPSFGHHNLDASGS</sequence>